<sequence length="74" mass="8828">MKNPWVKRLNPLARFDARHEELLDLFDSLAEWEKEQHMVNLRAQVNSIDNELKARLKGKSKQEILQMLKDLEID</sequence>
<protein>
    <submittedName>
        <fullName evidence="1">Putative repressor protein</fullName>
    </submittedName>
</protein>
<accession>A0A377M1J0</accession>
<dbReference type="Proteomes" id="UP000255106">
    <property type="component" value="Unassembled WGS sequence"/>
</dbReference>
<evidence type="ECO:0000313" key="1">
    <source>
        <dbReference type="EMBL" id="STQ11400.1"/>
    </source>
</evidence>
<reference evidence="1 2" key="1">
    <citation type="submission" date="2018-06" db="EMBL/GenBank/DDBJ databases">
        <authorList>
            <consortium name="Pathogen Informatics"/>
            <person name="Doyle S."/>
        </authorList>
    </citation>
    <scope>NUCLEOTIDE SEQUENCE [LARGE SCALE GENOMIC DNA]</scope>
    <source>
        <strain evidence="1 2">NCTC10005</strain>
    </source>
</reference>
<evidence type="ECO:0000313" key="2">
    <source>
        <dbReference type="Proteomes" id="UP000255106"/>
    </source>
</evidence>
<proteinExistence type="predicted"/>
<dbReference type="AlphaFoldDB" id="A0A377M1J0"/>
<organism evidence="1 2">
    <name type="scientific">Enterobacter cloacae</name>
    <dbReference type="NCBI Taxonomy" id="550"/>
    <lineage>
        <taxon>Bacteria</taxon>
        <taxon>Pseudomonadati</taxon>
        <taxon>Pseudomonadota</taxon>
        <taxon>Gammaproteobacteria</taxon>
        <taxon>Enterobacterales</taxon>
        <taxon>Enterobacteriaceae</taxon>
        <taxon>Enterobacter</taxon>
        <taxon>Enterobacter cloacae complex</taxon>
    </lineage>
</organism>
<gene>
    <name evidence="1" type="ORF">NCTC10005_04174</name>
</gene>
<name>A0A377M1J0_ENTCL</name>
<dbReference type="EMBL" id="UGJB01000004">
    <property type="protein sequence ID" value="STQ11400.1"/>
    <property type="molecule type" value="Genomic_DNA"/>
</dbReference>